<dbReference type="EMBL" id="WCZM01000002">
    <property type="protein sequence ID" value="KAB3573456.1"/>
    <property type="molecule type" value="Genomic_DNA"/>
</dbReference>
<reference evidence="18" key="10">
    <citation type="submission" date="2021-06" db="EMBL/GenBank/DDBJ databases">
        <title>Collection of gut derived symbiotic bacterial strains cultured from healthy donors.</title>
        <authorList>
            <person name="Lin H."/>
            <person name="Littmann E."/>
            <person name="Pamer E.G."/>
        </authorList>
    </citation>
    <scope>NUCLEOTIDE SEQUENCE</scope>
    <source>
        <strain evidence="19">MSK.19.85</strain>
        <strain evidence="18">MSK.6.33</strain>
    </source>
</reference>
<evidence type="ECO:0000313" key="24">
    <source>
        <dbReference type="EMBL" id="OKZ50506.1"/>
    </source>
</evidence>
<dbReference type="SUPFAM" id="SSF48452">
    <property type="entry name" value="TPR-like"/>
    <property type="match status" value="1"/>
</dbReference>
<dbReference type="GeneID" id="5303883"/>
<evidence type="ECO:0000313" key="23">
    <source>
        <dbReference type="EMBL" id="NVB74820.1"/>
    </source>
</evidence>
<evidence type="ECO:0000313" key="37">
    <source>
        <dbReference type="Proteomes" id="UP000470332"/>
    </source>
</evidence>
<evidence type="ECO:0000256" key="4">
    <source>
        <dbReference type="ARBA" id="ARBA00023136"/>
    </source>
</evidence>
<reference evidence="20" key="11">
    <citation type="submission" date="2021-10" db="EMBL/GenBank/DDBJ databases">
        <title>Collection of gut derived symbiotic bacterial strains cultured from healthy donors.</title>
        <authorList>
            <person name="Lin H."/>
            <person name="Littmann E."/>
            <person name="Kohout C."/>
            <person name="Pamer E.G."/>
        </authorList>
    </citation>
    <scope>NUCLEOTIDE SEQUENCE</scope>
    <source>
        <strain evidence="20">DFI.1.167</strain>
    </source>
</reference>
<proteinExistence type="inferred from homology"/>
<reference evidence="9 27" key="3">
    <citation type="journal article" date="2016" name="Genome Biol. Evol.">
        <title>Extensive mobilome-driven genome diversification in mouse gut-associated Bacteroides vulgatus mpk.</title>
        <authorList>
            <person name="Lange A."/>
            <person name="Beier S."/>
            <person name="Steimle A."/>
            <person name="Autenrieth I.B."/>
            <person name="Huson D.H."/>
            <person name="Frick J.S."/>
        </authorList>
    </citation>
    <scope>NUCLEOTIDE SEQUENCE [LARGE SCALE GENOMIC DNA]</scope>
    <source>
        <strain evidence="27">mpk</strain>
        <strain evidence="9">Mpk</strain>
    </source>
</reference>
<accession>A0A0N7J7H1</accession>
<evidence type="ECO:0000313" key="30">
    <source>
        <dbReference type="Proteomes" id="UP000283713"/>
    </source>
</evidence>
<comment type="similarity">
    <text evidence="2">Belongs to the SusD family.</text>
</comment>
<dbReference type="EMBL" id="WCXA01000023">
    <property type="protein sequence ID" value="KAB3861328.1"/>
    <property type="molecule type" value="Genomic_DNA"/>
</dbReference>
<dbReference type="Proteomes" id="UP000061587">
    <property type="component" value="Chromosome"/>
</dbReference>
<evidence type="ECO:0000313" key="28">
    <source>
        <dbReference type="Proteomes" id="UP000095333"/>
    </source>
</evidence>
<evidence type="ECO:0000313" key="26">
    <source>
        <dbReference type="EMBL" id="RHK83217.1"/>
    </source>
</evidence>
<dbReference type="RefSeq" id="WP_005844668.1">
    <property type="nucleotide sequence ID" value="NZ_CAXSLB010000042.1"/>
</dbReference>
<dbReference type="EMBL" id="WCWW01000013">
    <property type="protein sequence ID" value="KAB3857600.1"/>
    <property type="molecule type" value="Genomic_DNA"/>
</dbReference>
<keyword evidence="4" id="KW-0472">Membrane</keyword>
<evidence type="ECO:0000313" key="31">
    <source>
        <dbReference type="Proteomes" id="UP000286392"/>
    </source>
</evidence>
<dbReference type="Proteomes" id="UP001199363">
    <property type="component" value="Unassembled WGS sequence"/>
</dbReference>
<dbReference type="EMBL" id="QROB01000040">
    <property type="protein sequence ID" value="RHK83217.1"/>
    <property type="molecule type" value="Genomic_DNA"/>
</dbReference>
<dbReference type="Proteomes" id="UP000433382">
    <property type="component" value="Unassembled WGS sequence"/>
</dbReference>
<dbReference type="Proteomes" id="UP001210999">
    <property type="component" value="Unassembled WGS sequence"/>
</dbReference>
<evidence type="ECO:0000313" key="14">
    <source>
        <dbReference type="EMBL" id="KAB5433341.1"/>
    </source>
</evidence>
<protein>
    <submittedName>
        <fullName evidence="9">RagB/SusD Domain-Containing Protein</fullName>
    </submittedName>
    <submittedName>
        <fullName evidence="10 11">SusD family</fullName>
    </submittedName>
</protein>
<feature type="domain" description="RagB/SusD" evidence="7">
    <location>
        <begin position="499"/>
        <end position="633"/>
    </location>
</feature>
<reference evidence="10 28" key="1">
    <citation type="submission" date="2015-09" db="EMBL/GenBank/DDBJ databases">
        <authorList>
            <consortium name="Pathogen Informatics"/>
        </authorList>
    </citation>
    <scope>NUCLEOTIDE SEQUENCE [LARGE SCALE GENOMIC DNA]</scope>
    <source>
        <strain evidence="10 28">2789STDY5834842</strain>
    </source>
</reference>
<dbReference type="Proteomes" id="UP000758576">
    <property type="component" value="Unassembled WGS sequence"/>
</dbReference>
<evidence type="ECO:0000313" key="27">
    <source>
        <dbReference type="Proteomes" id="UP000061587"/>
    </source>
</evidence>
<dbReference type="EMBL" id="JAHOGA010000011">
    <property type="protein sequence ID" value="MBV3488331.1"/>
    <property type="molecule type" value="Genomic_DNA"/>
</dbReference>
<dbReference type="GO" id="GO:0009279">
    <property type="term" value="C:cell outer membrane"/>
    <property type="evidence" value="ECO:0007669"/>
    <property type="project" value="UniProtKB-SubCell"/>
</dbReference>
<dbReference type="EMBL" id="CYZI01000014">
    <property type="protein sequence ID" value="CUO62944.1"/>
    <property type="molecule type" value="Genomic_DNA"/>
</dbReference>
<dbReference type="EMBL" id="JAJCQG010000011">
    <property type="protein sequence ID" value="MCB7280393.1"/>
    <property type="molecule type" value="Genomic_DNA"/>
</dbReference>
<evidence type="ECO:0000313" key="12">
    <source>
        <dbReference type="EMBL" id="KAB3857600.1"/>
    </source>
</evidence>
<evidence type="ECO:0000313" key="18">
    <source>
        <dbReference type="EMBL" id="MBU9138767.1"/>
    </source>
</evidence>
<evidence type="ECO:0000256" key="3">
    <source>
        <dbReference type="ARBA" id="ARBA00022729"/>
    </source>
</evidence>
<feature type="domain" description="SusD-like N-terminal" evidence="8">
    <location>
        <begin position="40"/>
        <end position="220"/>
    </location>
</feature>
<reference evidence="21" key="12">
    <citation type="submission" date="2023-01" db="EMBL/GenBank/DDBJ databases">
        <title>Human gut microbiome strain richness.</title>
        <authorList>
            <person name="Chen-Liaw A."/>
        </authorList>
    </citation>
    <scope>NUCLEOTIDE SEQUENCE</scope>
    <source>
        <strain evidence="21">H9_m1001271B151109d0_201107</strain>
    </source>
</reference>
<evidence type="ECO:0000313" key="15">
    <source>
        <dbReference type="EMBL" id="KAB6452235.1"/>
    </source>
</evidence>
<dbReference type="AlphaFoldDB" id="A0A0N7J7H1"/>
<dbReference type="EMBL" id="JAHPYS010000014">
    <property type="protein sequence ID" value="MBU9138767.1"/>
    <property type="molecule type" value="Genomic_DNA"/>
</dbReference>
<evidence type="ECO:0000313" key="25">
    <source>
        <dbReference type="EMBL" id="RHH75243.1"/>
    </source>
</evidence>
<dbReference type="Proteomes" id="UP001181239">
    <property type="component" value="Unassembled WGS sequence"/>
</dbReference>
<dbReference type="EMBL" id="WDBY01000023">
    <property type="protein sequence ID" value="KAB6476995.1"/>
    <property type="molecule type" value="Genomic_DNA"/>
</dbReference>
<dbReference type="InterPro" id="IPR011990">
    <property type="entry name" value="TPR-like_helical_dom_sf"/>
</dbReference>
<evidence type="ECO:0000313" key="16">
    <source>
        <dbReference type="EMBL" id="KAB6476995.1"/>
    </source>
</evidence>
<dbReference type="Proteomes" id="UP000470332">
    <property type="component" value="Unassembled WGS sequence"/>
</dbReference>
<evidence type="ECO:0000313" key="39">
    <source>
        <dbReference type="Proteomes" id="UP000524321"/>
    </source>
</evidence>
<evidence type="ECO:0000256" key="6">
    <source>
        <dbReference type="SAM" id="SignalP"/>
    </source>
</evidence>
<organism evidence="9 27">
    <name type="scientific">Phocaeicola vulgatus</name>
    <name type="common">Bacteroides vulgatus</name>
    <dbReference type="NCBI Taxonomy" id="821"/>
    <lineage>
        <taxon>Bacteria</taxon>
        <taxon>Pseudomonadati</taxon>
        <taxon>Bacteroidota</taxon>
        <taxon>Bacteroidia</taxon>
        <taxon>Bacteroidales</taxon>
        <taxon>Bacteroidaceae</taxon>
        <taxon>Phocaeicola</taxon>
    </lineage>
</organism>
<dbReference type="InterPro" id="IPR012944">
    <property type="entry name" value="SusD_RagB_dom"/>
</dbReference>
<evidence type="ECO:0000313" key="36">
    <source>
        <dbReference type="Proteomes" id="UP000468344"/>
    </source>
</evidence>
<evidence type="ECO:0000259" key="7">
    <source>
        <dbReference type="Pfam" id="PF07980"/>
    </source>
</evidence>
<dbReference type="EMBL" id="WDBZ01000023">
    <property type="protein sequence ID" value="KAB6452235.1"/>
    <property type="molecule type" value="Genomic_DNA"/>
</dbReference>
<dbReference type="EMBL" id="JABWDJ010000068">
    <property type="protein sequence ID" value="NVB74820.1"/>
    <property type="molecule type" value="Genomic_DNA"/>
</dbReference>
<evidence type="ECO:0000313" key="35">
    <source>
        <dbReference type="Proteomes" id="UP000462922"/>
    </source>
</evidence>
<dbReference type="EMBL" id="JAWDET010000006">
    <property type="protein sequence ID" value="MDU0240997.1"/>
    <property type="molecule type" value="Genomic_DNA"/>
</dbReference>
<evidence type="ECO:0000256" key="1">
    <source>
        <dbReference type="ARBA" id="ARBA00004442"/>
    </source>
</evidence>
<evidence type="ECO:0000313" key="19">
    <source>
        <dbReference type="EMBL" id="MBV3488331.1"/>
    </source>
</evidence>
<dbReference type="OMA" id="CGEFTRW"/>
<dbReference type="EMBL" id="QRKA01000029">
    <property type="protein sequence ID" value="RHH75243.1"/>
    <property type="molecule type" value="Genomic_DNA"/>
</dbReference>
<evidence type="ECO:0000313" key="21">
    <source>
        <dbReference type="EMBL" id="MDB0850726.1"/>
    </source>
</evidence>
<evidence type="ECO:0000313" key="11">
    <source>
        <dbReference type="EMBL" id="KAB3573456.1"/>
    </source>
</evidence>
<feature type="signal peptide" evidence="6">
    <location>
        <begin position="1"/>
        <end position="19"/>
    </location>
</feature>
<dbReference type="Proteomes" id="UP000095333">
    <property type="component" value="Unassembled WGS sequence"/>
</dbReference>
<gene>
    <name evidence="24" type="ORF">BHV80_07410</name>
    <name evidence="9" type="ORF">BvMPK_2562</name>
    <name evidence="26" type="ORF">DW043_19530</name>
    <name evidence="25" type="ORF">DW193_17180</name>
    <name evidence="10" type="ORF">ERS852457_02390</name>
    <name evidence="14" type="ORF">F9Z94_20000</name>
    <name evidence="12" type="ORF">GAS29_07560</name>
    <name evidence="13" type="ORF">GAS37_12035</name>
    <name evidence="11" type="ORF">GAY01_02330</name>
    <name evidence="17" type="ORF">GAY76_15205</name>
    <name evidence="16" type="ORF">GAZ06_12555</name>
    <name evidence="15" type="ORF">GAZ09_12280</name>
    <name evidence="23" type="ORF">HUV05_15045</name>
    <name evidence="19" type="ORF">KSX14_06705</name>
    <name evidence="18" type="ORF">KTG10_08400</name>
    <name evidence="20" type="ORF">LI282_05000</name>
    <name evidence="21" type="ORF">PL594_04275</name>
    <name evidence="22" type="ORF">RVH43_10310</name>
</gene>
<reference evidence="30 31" key="5">
    <citation type="submission" date="2018-08" db="EMBL/GenBank/DDBJ databases">
        <title>A genome reference for cultivated species of the human gut microbiota.</title>
        <authorList>
            <person name="Zou Y."/>
            <person name="Xue W."/>
            <person name="Luo G."/>
        </authorList>
    </citation>
    <scope>NUCLEOTIDE SEQUENCE [LARGE SCALE GENOMIC DNA]</scope>
    <source>
        <strain evidence="26 31">AF39-8AT</strain>
        <strain evidence="25 30">AM16-6</strain>
    </source>
</reference>
<evidence type="ECO:0000256" key="5">
    <source>
        <dbReference type="ARBA" id="ARBA00023237"/>
    </source>
</evidence>
<evidence type="ECO:0000313" key="9">
    <source>
        <dbReference type="EMBL" id="ALK85154.1"/>
    </source>
</evidence>
<keyword evidence="5" id="KW-0998">Cell outer membrane</keyword>
<dbReference type="EMBL" id="WCIF01000035">
    <property type="protein sequence ID" value="KAB5433341.1"/>
    <property type="molecule type" value="Genomic_DNA"/>
</dbReference>
<dbReference type="Proteomes" id="UP000468344">
    <property type="component" value="Unassembled WGS sequence"/>
</dbReference>
<reference evidence="27" key="2">
    <citation type="submission" date="2015-10" db="EMBL/GenBank/DDBJ databases">
        <title>Extensive mobilome-driven genome diversification in gut-associated Bacteroides vulgatus mpk.</title>
        <authorList>
            <person name="Beier S."/>
            <person name="Lange A."/>
            <person name="Huson D.H."/>
            <person name="Frick J.-S."/>
            <person name="Autenrieth I.B."/>
        </authorList>
    </citation>
    <scope>NUCLEOTIDE SEQUENCE [LARGE SCALE GENOMIC DNA]</scope>
    <source>
        <strain evidence="27">mpk</strain>
    </source>
</reference>
<dbReference type="InterPro" id="IPR033985">
    <property type="entry name" value="SusD-like_N"/>
</dbReference>
<dbReference type="Pfam" id="PF07980">
    <property type="entry name" value="SusD_RagB"/>
    <property type="match status" value="1"/>
</dbReference>
<evidence type="ECO:0000313" key="33">
    <source>
        <dbReference type="Proteomes" id="UP000441522"/>
    </source>
</evidence>
<evidence type="ECO:0000313" key="34">
    <source>
        <dbReference type="Proteomes" id="UP000462885"/>
    </source>
</evidence>
<reference evidence="14 34" key="7">
    <citation type="submission" date="2019-10" db="EMBL/GenBank/DDBJ databases">
        <title>Genome Sequence and Assembly of iSURF_14.</title>
        <authorList>
            <person name="Wucher B.R."/>
            <person name="Ruoff K.L."/>
            <person name="Price C.E."/>
            <person name="Valls R.R."/>
            <person name="O'Toole G.A."/>
        </authorList>
    </citation>
    <scope>NUCLEOTIDE SEQUENCE [LARGE SCALE GENOMIC DNA]</scope>
    <source>
        <strain evidence="14 34">ANK132K_3B</strain>
    </source>
</reference>
<evidence type="ECO:0000313" key="22">
    <source>
        <dbReference type="EMBL" id="MDU0240997.1"/>
    </source>
</evidence>
<evidence type="ECO:0000259" key="8">
    <source>
        <dbReference type="Pfam" id="PF14322"/>
    </source>
</evidence>
<dbReference type="EMBL" id="CP013020">
    <property type="protein sequence ID" value="ALK85154.1"/>
    <property type="molecule type" value="Genomic_DNA"/>
</dbReference>
<dbReference type="Proteomes" id="UP000283713">
    <property type="component" value="Unassembled WGS sequence"/>
</dbReference>
<dbReference type="Proteomes" id="UP000483142">
    <property type="component" value="Unassembled WGS sequence"/>
</dbReference>
<dbReference type="Pfam" id="PF14322">
    <property type="entry name" value="SusD-like_3"/>
    <property type="match status" value="1"/>
</dbReference>
<dbReference type="Proteomes" id="UP000186631">
    <property type="component" value="Unassembled WGS sequence"/>
</dbReference>
<reference evidence="22" key="13">
    <citation type="submission" date="2023-10" db="EMBL/GenBank/DDBJ databases">
        <title>Genome of Potential pathogenic bacteria in Crohn's disease.</title>
        <authorList>
            <person name="Rodriguez-Palacios A."/>
        </authorList>
    </citation>
    <scope>NUCLEOTIDE SEQUENCE</scope>
    <source>
        <strain evidence="22">CavFT-hAR11</strain>
    </source>
</reference>
<comment type="subcellular location">
    <subcellularLocation>
        <location evidence="1">Cell outer membrane</location>
    </subcellularLocation>
</comment>
<dbReference type="Proteomes" id="UP000441522">
    <property type="component" value="Unassembled WGS sequence"/>
</dbReference>
<keyword evidence="3 6" id="KW-0732">Signal</keyword>
<dbReference type="EMBL" id="MNQV01000157">
    <property type="protein sequence ID" value="OKZ50506.1"/>
    <property type="molecule type" value="Genomic_DNA"/>
</dbReference>
<dbReference type="PATRIC" id="fig|821.40.peg.3071"/>
<dbReference type="EMBL" id="WDAX01000038">
    <property type="protein sequence ID" value="KAB6571085.1"/>
    <property type="molecule type" value="Genomic_DNA"/>
</dbReference>
<dbReference type="Proteomes" id="UP000524321">
    <property type="component" value="Unassembled WGS sequence"/>
</dbReference>
<dbReference type="Proteomes" id="UP000736888">
    <property type="component" value="Unassembled WGS sequence"/>
</dbReference>
<evidence type="ECO:0000313" key="20">
    <source>
        <dbReference type="EMBL" id="MCB7280393.1"/>
    </source>
</evidence>
<evidence type="ECO:0000313" key="29">
    <source>
        <dbReference type="Proteomes" id="UP000186631"/>
    </source>
</evidence>
<reference evidence="23 39" key="9">
    <citation type="submission" date="2020-07" db="EMBL/GenBank/DDBJ databases">
        <title>Bacterial metabolism rescues the inhibition of intestinal drug absorption by food and drug additives.</title>
        <authorList>
            <person name="Zou L."/>
            <person name="Spanogiannopoulos P."/>
            <person name="Chien H.-C."/>
            <person name="Pieper L.M."/>
            <person name="Cai W."/>
            <person name="Khuri N."/>
            <person name="Pottel J."/>
            <person name="Vora B."/>
            <person name="Ni Z."/>
            <person name="Tsakalozou E."/>
            <person name="Zhang W."/>
            <person name="Shoichet B.K."/>
            <person name="Giacomini K.M."/>
            <person name="Turnbaugh P.J."/>
        </authorList>
    </citation>
    <scope>NUCLEOTIDE SEQUENCE [LARGE SCALE GENOMIC DNA]</scope>
    <source>
        <strain evidence="23 39">B33</strain>
    </source>
</reference>
<evidence type="ECO:0000313" key="32">
    <source>
        <dbReference type="Proteomes" id="UP000433382"/>
    </source>
</evidence>
<dbReference type="Proteomes" id="UP000462922">
    <property type="component" value="Unassembled WGS sequence"/>
</dbReference>
<dbReference type="Proteomes" id="UP000286392">
    <property type="component" value="Unassembled WGS sequence"/>
</dbReference>
<reference evidence="32 33" key="6">
    <citation type="journal article" date="2019" name="Nat. Med.">
        <title>A library of human gut bacterial isolates paired with longitudinal multiomics data enables mechanistic microbiome research.</title>
        <authorList>
            <person name="Poyet M."/>
            <person name="Groussin M."/>
            <person name="Gibbons S.M."/>
            <person name="Avila-Pacheco J."/>
            <person name="Jiang X."/>
            <person name="Kearney S.M."/>
            <person name="Perrotta A.R."/>
            <person name="Berdy B."/>
            <person name="Zhao S."/>
            <person name="Lieberman T.D."/>
            <person name="Swanson P.K."/>
            <person name="Smith M."/>
            <person name="Roesemann S."/>
            <person name="Alexander J.E."/>
            <person name="Rich S.A."/>
            <person name="Livny J."/>
            <person name="Vlamakis H."/>
            <person name="Clish C."/>
            <person name="Bullock K."/>
            <person name="Deik A."/>
            <person name="Scott J."/>
            <person name="Pierce K.A."/>
            <person name="Xavier R.J."/>
            <person name="Alm E.J."/>
        </authorList>
    </citation>
    <scope>NUCLEOTIDE SEQUENCE [LARGE SCALE GENOMIC DNA]</scope>
    <source>
        <strain evidence="17 35">BIOML-A110</strain>
        <strain evidence="16 36">BIOML-A140</strain>
        <strain evidence="15 38">BIOML-A141</strain>
        <strain evidence="12 33">BIOML-A5</strain>
        <strain evidence="11 32">BIOML-A73</strain>
        <strain evidence="13 37">BIOML-A9</strain>
    </source>
</reference>
<dbReference type="Proteomes" id="UP000462885">
    <property type="component" value="Unassembled WGS sequence"/>
</dbReference>
<reference evidence="23 39" key="8">
    <citation type="submission" date="2020-04" db="EMBL/GenBank/DDBJ databases">
        <authorList>
            <person name="Pieper L."/>
        </authorList>
    </citation>
    <scope>NUCLEOTIDE SEQUENCE [LARGE SCALE GENOMIC DNA]</scope>
    <source>
        <strain evidence="23 39">B33</strain>
    </source>
</reference>
<evidence type="ECO:0000313" key="10">
    <source>
        <dbReference type="EMBL" id="CUO62944.1"/>
    </source>
</evidence>
<reference evidence="24 29" key="4">
    <citation type="journal article" date="2016" name="Nat. Biotechnol.">
        <title>Measurement of bacterial replication rates in microbial communities.</title>
        <authorList>
            <person name="Brown C.T."/>
            <person name="Olm M.R."/>
            <person name="Thomas B.C."/>
            <person name="Banfield J.F."/>
        </authorList>
    </citation>
    <scope>NUCLEOTIDE SEQUENCE [LARGE SCALE GENOMIC DNA]</scope>
    <source>
        <strain evidence="24">42_262</strain>
    </source>
</reference>
<dbReference type="EMBL" id="JAQKEI010000004">
    <property type="protein sequence ID" value="MDB0850726.1"/>
    <property type="molecule type" value="Genomic_DNA"/>
</dbReference>
<evidence type="ECO:0000313" key="38">
    <source>
        <dbReference type="Proteomes" id="UP000483142"/>
    </source>
</evidence>
<feature type="chain" id="PRO_5014235036" evidence="6">
    <location>
        <begin position="20"/>
        <end position="656"/>
    </location>
</feature>
<evidence type="ECO:0000313" key="13">
    <source>
        <dbReference type="EMBL" id="KAB3861328.1"/>
    </source>
</evidence>
<evidence type="ECO:0000256" key="2">
    <source>
        <dbReference type="ARBA" id="ARBA00006275"/>
    </source>
</evidence>
<sequence length="656" mass="73827">MKRSLYNMALAICTAAAMYSCSLDEYNPSDTSGEGELKTVEGLKNLGTYCYSPLYDQMFSASDYLAVAETGTDLWLTQNNKTTLQQLFYYEGLTTSTNATDKLFSQAYACINTCNAVINRAADVTEGDKNVLKVVVAEAKCLRAYYYLVLVTNYGNVTLVTTESTDTKIMNPTRSSQEEIYNLIITDLQEAAADLNTTPMDGNYARVTKKAALGLLARAYAQGAGEGLSENGVSYWQRAKEVAEDLIANMASYNAYLYDDVEDVWAQSNNRNNKEALFIASGPQAGTDAFTYGSYGANKLFTFTFCDPNKLSDIYPVGSKQNYFYGRVNNNYYAPSKYLVDCFDARYDKRWENSFTTAFSLFSMVQAGWRTYDDKNATITLTEDLCTKYGIDSKFVGKKIYPYVDVNAINLGSNGGNQYVASVWPKGEYSGDVNKLVKVKNPYVNPYPLAEDEDRFIVYLSKEYLSDAEKAKRGYICVNIDDLFAADGKYKETFIDAQQTNTYTLFPSLNKFNFNFEGGFYGSNLQCKTGDMFIMRMAEVYLIAAEAEERLGNGAKAAEYLNVLRKRACRNEADFEANMKLTTATEDDVLDEYARELCGEFTRWALLKRHKAFETRLPKYNPRAAVNFSQKNYLRPISYTFLNQIENSAEYGTNGY</sequence>
<dbReference type="Gene3D" id="1.25.40.390">
    <property type="match status" value="2"/>
</dbReference>
<evidence type="ECO:0000313" key="17">
    <source>
        <dbReference type="EMBL" id="KAB6571085.1"/>
    </source>
</evidence>
<name>A0A0N7J7H1_PHOVU</name>
<dbReference type="PROSITE" id="PS51257">
    <property type="entry name" value="PROKAR_LIPOPROTEIN"/>
    <property type="match status" value="1"/>
</dbReference>